<keyword evidence="1" id="KW-0472">Membrane</keyword>
<protein>
    <submittedName>
        <fullName evidence="2">Holin</fullName>
    </submittedName>
</protein>
<dbReference type="Proteomes" id="UP000460412">
    <property type="component" value="Unassembled WGS sequence"/>
</dbReference>
<evidence type="ECO:0000313" key="2">
    <source>
        <dbReference type="EMBL" id="MXP75172.1"/>
    </source>
</evidence>
<feature type="transmembrane region" description="Helical" evidence="1">
    <location>
        <begin position="58"/>
        <end position="77"/>
    </location>
</feature>
<dbReference type="AlphaFoldDB" id="A0A7X3MF28"/>
<keyword evidence="3" id="KW-1185">Reference proteome</keyword>
<evidence type="ECO:0000256" key="1">
    <source>
        <dbReference type="SAM" id="Phobius"/>
    </source>
</evidence>
<keyword evidence="1" id="KW-1133">Transmembrane helix</keyword>
<organism evidence="2 3">
    <name type="scientific">Sporofaciens musculi</name>
    <dbReference type="NCBI Taxonomy" id="2681861"/>
    <lineage>
        <taxon>Bacteria</taxon>
        <taxon>Bacillati</taxon>
        <taxon>Bacillota</taxon>
        <taxon>Clostridia</taxon>
        <taxon>Lachnospirales</taxon>
        <taxon>Lachnospiraceae</taxon>
        <taxon>Sporofaciens</taxon>
    </lineage>
</organism>
<dbReference type="RefSeq" id="WP_159750479.1">
    <property type="nucleotide sequence ID" value="NZ_WUQX01000001.1"/>
</dbReference>
<keyword evidence="1" id="KW-0812">Transmembrane</keyword>
<reference evidence="2 3" key="1">
    <citation type="submission" date="2019-12" db="EMBL/GenBank/DDBJ databases">
        <title>Sporaefaciens musculi gen. nov., sp. nov., a novel bacterium isolated from the caecum of an obese mouse.</title>
        <authorList>
            <person name="Rasmussen T.S."/>
            <person name="Streidl T."/>
            <person name="Hitch T.C.A."/>
            <person name="Wortmann E."/>
            <person name="Deptula P."/>
            <person name="Hansen M."/>
            <person name="Nielsen D.S."/>
            <person name="Clavel T."/>
            <person name="Vogensen F.K."/>
        </authorList>
    </citation>
    <scope>NUCLEOTIDE SEQUENCE [LARGE SCALE GENOMIC DNA]</scope>
    <source>
        <strain evidence="2 3">WCA-9-b2</strain>
    </source>
</reference>
<dbReference type="EMBL" id="WUQX01000001">
    <property type="protein sequence ID" value="MXP75172.1"/>
    <property type="molecule type" value="Genomic_DNA"/>
</dbReference>
<accession>A0A7X3MF28</accession>
<evidence type="ECO:0000313" key="3">
    <source>
        <dbReference type="Proteomes" id="UP000460412"/>
    </source>
</evidence>
<feature type="transmembrane region" description="Helical" evidence="1">
    <location>
        <begin position="6"/>
        <end position="24"/>
    </location>
</feature>
<sequence length="97" mass="10509">MDLTYLFDYVNLLTLGICLCVGYSLKTAFVWFPNKYIPLAALTMGGIINSLTNLETGINAAVVLGGMISGLASTGLYEMMRNLLNRDGSLPGMPDRK</sequence>
<comment type="caution">
    <text evidence="2">The sequence shown here is derived from an EMBL/GenBank/DDBJ whole genome shotgun (WGS) entry which is preliminary data.</text>
</comment>
<gene>
    <name evidence="2" type="ORF">GN277_07175</name>
</gene>
<name>A0A7X3MF28_9FIRM</name>
<proteinExistence type="predicted"/>